<sequence length="404" mass="42414">MISRDFLKSGHTPTLFSSFLYFDMSFMVWVLLGALGVQIAKTLGLTPAEKGFMVAVPILSGAVLRVVNGVLVDRIGPKKTGALAQLIVIAGLLAAWLMHINNYGGVLALGVVLGMAGASFAVALPLASRWYPPKYQGVALGIAGAGNSGTVLASLFAPTLAKMFGWTSVFGLVAIPLIITFVLYMVMAKDAPDQPPAKTTAQYLSIFKQPDAWWFMFFYGVTFGGFVGLSSSLNIYFNSEYGIDPIHAGFFTAACVFVGSLVRPIGGALADRIGGIRTLSVMYMVAAAGLAVLSFGMPTIWTAVGVLIVGMGALGMGNGAVFQLVPQRFRNEMGIMTGLVGMCGGIGGFYLAASLGLAKQATGSYQIGLLGFAALALVALGGLSYVKKRWRTTWHVFGAADAKI</sequence>
<dbReference type="InterPro" id="IPR011701">
    <property type="entry name" value="MFS"/>
</dbReference>
<evidence type="ECO:0000256" key="1">
    <source>
        <dbReference type="ARBA" id="ARBA00004141"/>
    </source>
</evidence>
<evidence type="ECO:0000256" key="5">
    <source>
        <dbReference type="ARBA" id="ARBA00023063"/>
    </source>
</evidence>
<comment type="subcellular location">
    <subcellularLocation>
        <location evidence="1">Membrane</location>
        <topology evidence="1">Multi-pass membrane protein</topology>
    </subcellularLocation>
</comment>
<feature type="transmembrane region" description="Helical" evidence="7">
    <location>
        <begin position="365"/>
        <end position="386"/>
    </location>
</feature>
<feature type="transmembrane region" description="Helical" evidence="7">
    <location>
        <begin position="333"/>
        <end position="353"/>
    </location>
</feature>
<feature type="transmembrane region" description="Helical" evidence="7">
    <location>
        <begin position="20"/>
        <end position="40"/>
    </location>
</feature>
<feature type="transmembrane region" description="Helical" evidence="7">
    <location>
        <begin position="83"/>
        <end position="100"/>
    </location>
</feature>
<dbReference type="GO" id="GO:0016020">
    <property type="term" value="C:membrane"/>
    <property type="evidence" value="ECO:0007669"/>
    <property type="project" value="UniProtKB-SubCell"/>
</dbReference>
<evidence type="ECO:0000256" key="2">
    <source>
        <dbReference type="ARBA" id="ARBA00008432"/>
    </source>
</evidence>
<feature type="transmembrane region" description="Helical" evidence="7">
    <location>
        <begin position="212"/>
        <end position="233"/>
    </location>
</feature>
<evidence type="ECO:0000256" key="3">
    <source>
        <dbReference type="ARBA" id="ARBA00022692"/>
    </source>
</evidence>
<dbReference type="RefSeq" id="WP_090647729.1">
    <property type="nucleotide sequence ID" value="NZ_CBCRYE010000001.1"/>
</dbReference>
<dbReference type="SUPFAM" id="SSF103473">
    <property type="entry name" value="MFS general substrate transporter"/>
    <property type="match status" value="1"/>
</dbReference>
<feature type="domain" description="Major facilitator superfamily (MFS) profile" evidence="8">
    <location>
        <begin position="13"/>
        <end position="391"/>
    </location>
</feature>
<proteinExistence type="inferred from homology"/>
<keyword evidence="3 7" id="KW-0812">Transmembrane</keyword>
<dbReference type="Pfam" id="PF07690">
    <property type="entry name" value="MFS_1"/>
    <property type="match status" value="1"/>
</dbReference>
<dbReference type="PANTHER" id="PTHR23515">
    <property type="entry name" value="HIGH-AFFINITY NITRATE TRANSPORTER 2.3"/>
    <property type="match status" value="1"/>
</dbReference>
<reference evidence="10" key="1">
    <citation type="submission" date="2016-10" db="EMBL/GenBank/DDBJ databases">
        <authorList>
            <person name="Varghese N."/>
            <person name="Submissions S."/>
        </authorList>
    </citation>
    <scope>NUCLEOTIDE SEQUENCE [LARGE SCALE GENOMIC DNA]</scope>
    <source>
        <strain evidence="10">CGMCC 1.3431</strain>
    </source>
</reference>
<accession>A0A1G4RWV7</accession>
<dbReference type="CDD" id="cd17341">
    <property type="entry name" value="MFS_NRT2_like"/>
    <property type="match status" value="1"/>
</dbReference>
<protein>
    <submittedName>
        <fullName evidence="9">MFS transporter, NNP family, nitrate/nitrite transporter</fullName>
    </submittedName>
</protein>
<dbReference type="AlphaFoldDB" id="A0A1G4RWV7"/>
<feature type="transmembrane region" description="Helical" evidence="7">
    <location>
        <begin position="138"/>
        <end position="157"/>
    </location>
</feature>
<dbReference type="InterPro" id="IPR044772">
    <property type="entry name" value="NO3_transporter"/>
</dbReference>
<keyword evidence="4 7" id="KW-1133">Transmembrane helix</keyword>
<dbReference type="Proteomes" id="UP000199150">
    <property type="component" value="Unassembled WGS sequence"/>
</dbReference>
<evidence type="ECO:0000259" key="8">
    <source>
        <dbReference type="PROSITE" id="PS50850"/>
    </source>
</evidence>
<dbReference type="InterPro" id="IPR036259">
    <property type="entry name" value="MFS_trans_sf"/>
</dbReference>
<dbReference type="EMBL" id="FMTS01000003">
    <property type="protein sequence ID" value="SCW61443.1"/>
    <property type="molecule type" value="Genomic_DNA"/>
</dbReference>
<feature type="transmembrane region" description="Helical" evidence="7">
    <location>
        <begin position="274"/>
        <end position="294"/>
    </location>
</feature>
<comment type="similarity">
    <text evidence="2">Belongs to the major facilitator superfamily. Nitrate/nitrite porter (TC 2.A.1.8) family.</text>
</comment>
<name>A0A1G4RWV7_9CAUL</name>
<dbReference type="GO" id="GO:0015112">
    <property type="term" value="F:nitrate transmembrane transporter activity"/>
    <property type="evidence" value="ECO:0007669"/>
    <property type="project" value="InterPro"/>
</dbReference>
<dbReference type="OrthoDB" id="9771451at2"/>
<dbReference type="GO" id="GO:0042128">
    <property type="term" value="P:nitrate assimilation"/>
    <property type="evidence" value="ECO:0007669"/>
    <property type="project" value="UniProtKB-KW"/>
</dbReference>
<dbReference type="InterPro" id="IPR020846">
    <property type="entry name" value="MFS_dom"/>
</dbReference>
<feature type="transmembrane region" description="Helical" evidence="7">
    <location>
        <begin position="106"/>
        <end position="126"/>
    </location>
</feature>
<keyword evidence="6 7" id="KW-0472">Membrane</keyword>
<feature type="transmembrane region" description="Helical" evidence="7">
    <location>
        <begin position="163"/>
        <end position="186"/>
    </location>
</feature>
<keyword evidence="10" id="KW-1185">Reference proteome</keyword>
<dbReference type="STRING" id="260084.SAMN02927928_2224"/>
<keyword evidence="5" id="KW-0534">Nitrate assimilation</keyword>
<dbReference type="PROSITE" id="PS50850">
    <property type="entry name" value="MFS"/>
    <property type="match status" value="1"/>
</dbReference>
<evidence type="ECO:0000313" key="10">
    <source>
        <dbReference type="Proteomes" id="UP000199150"/>
    </source>
</evidence>
<evidence type="ECO:0000313" key="9">
    <source>
        <dbReference type="EMBL" id="SCW61443.1"/>
    </source>
</evidence>
<evidence type="ECO:0000256" key="6">
    <source>
        <dbReference type="ARBA" id="ARBA00023136"/>
    </source>
</evidence>
<feature type="transmembrane region" description="Helical" evidence="7">
    <location>
        <begin position="300"/>
        <end position="321"/>
    </location>
</feature>
<evidence type="ECO:0000256" key="7">
    <source>
        <dbReference type="SAM" id="Phobius"/>
    </source>
</evidence>
<feature type="transmembrane region" description="Helical" evidence="7">
    <location>
        <begin position="52"/>
        <end position="71"/>
    </location>
</feature>
<organism evidence="9 10">
    <name type="scientific">Asticcacaulis taihuensis</name>
    <dbReference type="NCBI Taxonomy" id="260084"/>
    <lineage>
        <taxon>Bacteria</taxon>
        <taxon>Pseudomonadati</taxon>
        <taxon>Pseudomonadota</taxon>
        <taxon>Alphaproteobacteria</taxon>
        <taxon>Caulobacterales</taxon>
        <taxon>Caulobacteraceae</taxon>
        <taxon>Asticcacaulis</taxon>
    </lineage>
</organism>
<gene>
    <name evidence="9" type="ORF">SAMN02927928_2224</name>
</gene>
<dbReference type="Gene3D" id="1.20.1250.20">
    <property type="entry name" value="MFS general substrate transporter like domains"/>
    <property type="match status" value="1"/>
</dbReference>
<evidence type="ECO:0000256" key="4">
    <source>
        <dbReference type="ARBA" id="ARBA00022989"/>
    </source>
</evidence>